<sequence>LIHSEDVYNIFRKVFERAYKRHADQKASVKLWLNHLETKNYNVFTDNDYDSLFTFGFCSTWQASLLAETQDLSLDATHNTTAFKDGLLYTLVIRHAETGTGCPVTFLFITDRFFLPVSHCLYHLKHSASLCSEKITIDMSDVEGNAIRSIFPSVNIQWCLFNVLRAISQQVRAKPVLKSLLDSKRAHQTVISQ</sequence>
<evidence type="ECO:0000313" key="1">
    <source>
        <dbReference type="EMBL" id="ORE13591.1"/>
    </source>
</evidence>
<proteinExistence type="predicted"/>
<dbReference type="OMA" id="AYKRHAD"/>
<gene>
    <name evidence="1" type="ORF">BCV71DRAFT_277725</name>
</gene>
<evidence type="ECO:0000313" key="2">
    <source>
        <dbReference type="Proteomes" id="UP000242381"/>
    </source>
</evidence>
<organism evidence="1 2">
    <name type="scientific">Rhizopus microsporus</name>
    <dbReference type="NCBI Taxonomy" id="58291"/>
    <lineage>
        <taxon>Eukaryota</taxon>
        <taxon>Fungi</taxon>
        <taxon>Fungi incertae sedis</taxon>
        <taxon>Mucoromycota</taxon>
        <taxon>Mucoromycotina</taxon>
        <taxon>Mucoromycetes</taxon>
        <taxon>Mucorales</taxon>
        <taxon>Mucorineae</taxon>
        <taxon>Rhizopodaceae</taxon>
        <taxon>Rhizopus</taxon>
    </lineage>
</organism>
<dbReference type="EMBL" id="KV921524">
    <property type="protein sequence ID" value="ORE13591.1"/>
    <property type="molecule type" value="Genomic_DNA"/>
</dbReference>
<accession>A0A1X0RNS5</accession>
<dbReference type="AlphaFoldDB" id="A0A1X0RNS5"/>
<protein>
    <recommendedName>
        <fullName evidence="3">MULE transposase domain-containing protein</fullName>
    </recommendedName>
</protein>
<dbReference type="VEuPathDB" id="FungiDB:BCV72DRAFT_332452"/>
<dbReference type="Proteomes" id="UP000242381">
    <property type="component" value="Unassembled WGS sequence"/>
</dbReference>
<reference evidence="1 2" key="1">
    <citation type="journal article" date="2016" name="Proc. Natl. Acad. Sci. U.S.A.">
        <title>Lipid metabolic changes in an early divergent fungus govern the establishment of a mutualistic symbiosis with endobacteria.</title>
        <authorList>
            <person name="Lastovetsky O.A."/>
            <person name="Gaspar M.L."/>
            <person name="Mondo S.J."/>
            <person name="LaButti K.M."/>
            <person name="Sandor L."/>
            <person name="Grigoriev I.V."/>
            <person name="Henry S.A."/>
            <person name="Pawlowska T.E."/>
        </authorList>
    </citation>
    <scope>NUCLEOTIDE SEQUENCE [LARGE SCALE GENOMIC DNA]</scope>
    <source>
        <strain evidence="1 2">ATCC 11559</strain>
    </source>
</reference>
<evidence type="ECO:0008006" key="3">
    <source>
        <dbReference type="Google" id="ProtNLM"/>
    </source>
</evidence>
<name>A0A1X0RNS5_RHIZD</name>
<dbReference type="VEuPathDB" id="FungiDB:BCV72DRAFT_334370"/>
<feature type="non-terminal residue" evidence="1">
    <location>
        <position position="1"/>
    </location>
</feature>